<keyword evidence="7 11" id="KW-0521">NADP</keyword>
<evidence type="ECO:0000256" key="5">
    <source>
        <dbReference type="ARBA" id="ARBA00022723"/>
    </source>
</evidence>
<comment type="cofactor">
    <cofactor evidence="1 11">
        <name>FMN</name>
        <dbReference type="ChEBI" id="CHEBI:58210"/>
    </cofactor>
</comment>
<dbReference type="HAMAP" id="MF_00354">
    <property type="entry name" value="Idi_2"/>
    <property type="match status" value="1"/>
</dbReference>
<feature type="binding site" evidence="11">
    <location>
        <position position="126"/>
    </location>
    <ligand>
        <name>FMN</name>
        <dbReference type="ChEBI" id="CHEBI:58210"/>
    </ligand>
</feature>
<evidence type="ECO:0000256" key="11">
    <source>
        <dbReference type="HAMAP-Rule" id="MF_00354"/>
    </source>
</evidence>
<evidence type="ECO:0000256" key="10">
    <source>
        <dbReference type="ARBA" id="ARBA00025810"/>
    </source>
</evidence>
<proteinExistence type="inferred from homology"/>
<comment type="similarity">
    <text evidence="11">Belongs to the IPP isomerase type 2 family.</text>
</comment>
<dbReference type="NCBIfam" id="TIGR02151">
    <property type="entry name" value="IPP_isom_2"/>
    <property type="match status" value="1"/>
</dbReference>
<dbReference type="PATRIC" id="fig|1617427.3.peg.905"/>
<protein>
    <recommendedName>
        <fullName evidence="11">Isopentenyl-diphosphate delta-isomerase</fullName>
        <shortName evidence="11">IPP isomerase</shortName>
        <ecNumber evidence="11">5.3.3.2</ecNumber>
    </recommendedName>
    <alternativeName>
        <fullName evidence="11">Isopentenyl diphosphate:dimethylallyl diphosphate isomerase</fullName>
    </alternativeName>
    <alternativeName>
        <fullName evidence="11">Isopentenyl pyrophosphate isomerase</fullName>
    </alternativeName>
    <alternativeName>
        <fullName evidence="11">Type 2 isopentenyl diphosphate isomerase</fullName>
        <shortName evidence="11">IDI-2</shortName>
    </alternativeName>
</protein>
<keyword evidence="6 11" id="KW-0460">Magnesium</keyword>
<sequence>MAEFDDNINERKLDHINIVLKKNVEPLPSSFDKYRLPFKALPEIDMQDIDTTASFLGAKLSFPFIISSMTGGPEKGYSINSRLAEAAEEVGVALGLGSMRVILRKPESVKSFDVKKYCPSVPLLANMGLVQINYGYGADEINRIIDSVNADGIFLHVNPLQEAVQPEGDTNFKELIPKLEKIIPKVHKPIVIKEVGTGIDHETARRLAEIGVKWIDVSGTGGTSWSWVEGYRRTDDLGDLFKAEGIPTAEALMINRSIKGLNLIAGGGIRNGIHIAKAVALGAKLATAAKPLLAPALESTEACVSVLEKLQNEFRIAMFSVGSSKISELQKVKLSEK</sequence>
<comment type="subunit">
    <text evidence="10 11">Homooctamer. Dimer of tetramers.</text>
</comment>
<comment type="catalytic activity">
    <reaction evidence="11">
        <text>isopentenyl diphosphate = dimethylallyl diphosphate</text>
        <dbReference type="Rhea" id="RHEA:23284"/>
        <dbReference type="ChEBI" id="CHEBI:57623"/>
        <dbReference type="ChEBI" id="CHEBI:128769"/>
        <dbReference type="EC" id="5.3.3.2"/>
    </reaction>
</comment>
<dbReference type="GO" id="GO:0008299">
    <property type="term" value="P:isoprenoid biosynthetic process"/>
    <property type="evidence" value="ECO:0007669"/>
    <property type="project" value="UniProtKB-UniRule"/>
</dbReference>
<dbReference type="Gene3D" id="3.20.20.70">
    <property type="entry name" value="Aldolase class I"/>
    <property type="match status" value="1"/>
</dbReference>
<dbReference type="PANTHER" id="PTHR43665:SF1">
    <property type="entry name" value="ISOPENTENYL-DIPHOSPHATE DELTA-ISOMERASE"/>
    <property type="match status" value="1"/>
</dbReference>
<feature type="binding site" evidence="11">
    <location>
        <position position="161"/>
    </location>
    <ligand>
        <name>substrate</name>
    </ligand>
</feature>
<evidence type="ECO:0000256" key="9">
    <source>
        <dbReference type="ARBA" id="ARBA00023235"/>
    </source>
</evidence>
<evidence type="ECO:0000256" key="8">
    <source>
        <dbReference type="ARBA" id="ARBA00023229"/>
    </source>
</evidence>
<feature type="binding site" evidence="11">
    <location>
        <position position="223"/>
    </location>
    <ligand>
        <name>FMN</name>
        <dbReference type="ChEBI" id="CHEBI:58210"/>
    </ligand>
</feature>
<evidence type="ECO:0000256" key="7">
    <source>
        <dbReference type="ARBA" id="ARBA00022857"/>
    </source>
</evidence>
<organism evidence="13 14">
    <name type="scientific">candidate division WS6 bacterium OLB21</name>
    <dbReference type="NCBI Taxonomy" id="1617427"/>
    <lineage>
        <taxon>Bacteria</taxon>
        <taxon>Candidatus Dojkabacteria</taxon>
    </lineage>
</organism>
<feature type="binding site" evidence="11">
    <location>
        <position position="193"/>
    </location>
    <ligand>
        <name>FMN</name>
        <dbReference type="ChEBI" id="CHEBI:58210"/>
    </ligand>
</feature>
<dbReference type="Pfam" id="PF01070">
    <property type="entry name" value="FMN_dh"/>
    <property type="match status" value="1"/>
</dbReference>
<dbReference type="PANTHER" id="PTHR43665">
    <property type="entry name" value="ISOPENTENYL-DIPHOSPHATE DELTA-ISOMERASE"/>
    <property type="match status" value="1"/>
</dbReference>
<dbReference type="InterPro" id="IPR011179">
    <property type="entry name" value="IPdP_isomerase"/>
</dbReference>
<keyword evidence="5 11" id="KW-0479">Metal-binding</keyword>
<dbReference type="GO" id="GO:0010181">
    <property type="term" value="F:FMN binding"/>
    <property type="evidence" value="ECO:0007669"/>
    <property type="project" value="UniProtKB-UniRule"/>
</dbReference>
<feature type="binding site" evidence="11">
    <location>
        <position position="67"/>
    </location>
    <ligand>
        <name>FMN</name>
        <dbReference type="ChEBI" id="CHEBI:58210"/>
    </ligand>
</feature>
<comment type="cofactor">
    <cofactor evidence="11">
        <name>Mg(2+)</name>
        <dbReference type="ChEBI" id="CHEBI:18420"/>
    </cofactor>
</comment>
<reference evidence="13 14" key="1">
    <citation type="submission" date="2015-02" db="EMBL/GenBank/DDBJ databases">
        <title>Improved understanding of the partial-nitritation anammox process through 23 genomes representing the majority of the microbial community.</title>
        <authorList>
            <person name="Speth D.R."/>
            <person name="In T Zandt M."/>
            <person name="Guerrero Cruz S."/>
            <person name="Jetten M.S."/>
            <person name="Dutilh B.E."/>
        </authorList>
    </citation>
    <scope>NUCLEOTIDE SEQUENCE [LARGE SCALE GENOMIC DNA]</scope>
    <source>
        <strain evidence="13">OLB21</strain>
    </source>
</reference>
<dbReference type="GO" id="GO:0000287">
    <property type="term" value="F:magnesium ion binding"/>
    <property type="evidence" value="ECO:0007669"/>
    <property type="project" value="UniProtKB-UniRule"/>
</dbReference>
<dbReference type="InterPro" id="IPR000262">
    <property type="entry name" value="FMN-dep_DH"/>
</dbReference>
<dbReference type="GO" id="GO:0016491">
    <property type="term" value="F:oxidoreductase activity"/>
    <property type="evidence" value="ECO:0007669"/>
    <property type="project" value="InterPro"/>
</dbReference>
<feature type="binding site" evidence="11">
    <location>
        <begin position="98"/>
        <end position="100"/>
    </location>
    <ligand>
        <name>substrate</name>
    </ligand>
</feature>
<evidence type="ECO:0000313" key="14">
    <source>
        <dbReference type="Proteomes" id="UP000070449"/>
    </source>
</evidence>
<dbReference type="CDD" id="cd02811">
    <property type="entry name" value="IDI-2_FMN"/>
    <property type="match status" value="1"/>
</dbReference>
<keyword evidence="2 11" id="KW-0963">Cytoplasm</keyword>
<feature type="binding site" evidence="11">
    <location>
        <begin position="268"/>
        <end position="270"/>
    </location>
    <ligand>
        <name>FMN</name>
        <dbReference type="ChEBI" id="CHEBI:58210"/>
    </ligand>
</feature>
<gene>
    <name evidence="11 13" type="primary">fni</name>
    <name evidence="13" type="ORF">UZ20_WS6002000870</name>
</gene>
<feature type="binding site" evidence="11">
    <location>
        <begin position="11"/>
        <end position="12"/>
    </location>
    <ligand>
        <name>substrate</name>
    </ligand>
</feature>
<keyword evidence="9 11" id="KW-0413">Isomerase</keyword>
<evidence type="ECO:0000313" key="13">
    <source>
        <dbReference type="EMBL" id="KXK08341.1"/>
    </source>
</evidence>
<comment type="caution">
    <text evidence="13">The sequence shown here is derived from an EMBL/GenBank/DDBJ whole genome shotgun (WGS) entry which is preliminary data.</text>
</comment>
<comment type="function">
    <text evidence="11">Involved in the biosynthesis of isoprenoids. Catalyzes the 1,3-allylic rearrangement of the homoallylic substrate isopentenyl (IPP) to its allylic isomer, dimethylallyl diphosphate (DMAPP).</text>
</comment>
<feature type="binding site" evidence="11">
    <location>
        <position position="98"/>
    </location>
    <ligand>
        <name>FMN</name>
        <dbReference type="ChEBI" id="CHEBI:58210"/>
    </ligand>
</feature>
<keyword evidence="4 11" id="KW-0288">FMN</keyword>
<dbReference type="GO" id="GO:0004452">
    <property type="term" value="F:isopentenyl-diphosphate delta-isomerase activity"/>
    <property type="evidence" value="ECO:0007669"/>
    <property type="project" value="UniProtKB-UniRule"/>
</dbReference>
<dbReference type="InterPro" id="IPR013785">
    <property type="entry name" value="Aldolase_TIM"/>
</dbReference>
<dbReference type="SUPFAM" id="SSF51395">
    <property type="entry name" value="FMN-linked oxidoreductases"/>
    <property type="match status" value="1"/>
</dbReference>
<dbReference type="PIRSF" id="PIRSF003314">
    <property type="entry name" value="IPP_isomerase"/>
    <property type="match status" value="1"/>
</dbReference>
<evidence type="ECO:0000259" key="12">
    <source>
        <dbReference type="Pfam" id="PF01070"/>
    </source>
</evidence>
<feature type="binding site" evidence="11">
    <location>
        <begin position="68"/>
        <end position="70"/>
    </location>
    <ligand>
        <name>FMN</name>
        <dbReference type="ChEBI" id="CHEBI:58210"/>
    </ligand>
</feature>
<feature type="binding site" evidence="11">
    <location>
        <position position="218"/>
    </location>
    <ligand>
        <name>FMN</name>
        <dbReference type="ChEBI" id="CHEBI:58210"/>
    </ligand>
</feature>
<dbReference type="Proteomes" id="UP000070449">
    <property type="component" value="Unassembled WGS sequence"/>
</dbReference>
<evidence type="ECO:0000256" key="3">
    <source>
        <dbReference type="ARBA" id="ARBA00022630"/>
    </source>
</evidence>
<feature type="binding site" evidence="11">
    <location>
        <position position="162"/>
    </location>
    <ligand>
        <name>Mg(2+)</name>
        <dbReference type="ChEBI" id="CHEBI:18420"/>
    </ligand>
</feature>
<keyword evidence="3 11" id="KW-0285">Flavoprotein</keyword>
<dbReference type="GO" id="GO:0070402">
    <property type="term" value="F:NADPH binding"/>
    <property type="evidence" value="ECO:0007669"/>
    <property type="project" value="UniProtKB-UniRule"/>
</dbReference>
<feature type="binding site" evidence="11">
    <location>
        <begin position="289"/>
        <end position="290"/>
    </location>
    <ligand>
        <name>FMN</name>
        <dbReference type="ChEBI" id="CHEBI:58210"/>
    </ligand>
</feature>
<evidence type="ECO:0000256" key="6">
    <source>
        <dbReference type="ARBA" id="ARBA00022842"/>
    </source>
</evidence>
<evidence type="ECO:0000256" key="4">
    <source>
        <dbReference type="ARBA" id="ARBA00022643"/>
    </source>
</evidence>
<evidence type="ECO:0000256" key="1">
    <source>
        <dbReference type="ARBA" id="ARBA00001917"/>
    </source>
</evidence>
<comment type="subcellular location">
    <subcellularLocation>
        <location evidence="11">Cytoplasm</location>
    </subcellularLocation>
</comment>
<dbReference type="GO" id="GO:0005737">
    <property type="term" value="C:cytoplasm"/>
    <property type="evidence" value="ECO:0007669"/>
    <property type="project" value="UniProtKB-SubCell"/>
</dbReference>
<keyword evidence="8 11" id="KW-0414">Isoprene biosynthesis</keyword>
<accession>A0A136KFZ1</accession>
<dbReference type="STRING" id="1617427.UZ20_WS6002000870"/>
<evidence type="ECO:0000256" key="2">
    <source>
        <dbReference type="ARBA" id="ARBA00022490"/>
    </source>
</evidence>
<dbReference type="EMBL" id="JYPD01000025">
    <property type="protein sequence ID" value="KXK08341.1"/>
    <property type="molecule type" value="Genomic_DNA"/>
</dbReference>
<name>A0A136KFZ1_9BACT</name>
<dbReference type="EC" id="5.3.3.2" evidence="11"/>
<feature type="domain" description="FMN-dependent dehydrogenase" evidence="12">
    <location>
        <begin position="178"/>
        <end position="332"/>
    </location>
</feature>
<dbReference type="AlphaFoldDB" id="A0A136KFZ1"/>
<comment type="cofactor">
    <cofactor evidence="11">
        <name>NADPH</name>
        <dbReference type="ChEBI" id="CHEBI:57783"/>
    </cofactor>
</comment>